<comment type="caution">
    <text evidence="2">The sequence shown here is derived from an EMBL/GenBank/DDBJ whole genome shotgun (WGS) entry which is preliminary data.</text>
</comment>
<feature type="compositionally biased region" description="Low complexity" evidence="1">
    <location>
        <begin position="185"/>
        <end position="195"/>
    </location>
</feature>
<evidence type="ECO:0000256" key="1">
    <source>
        <dbReference type="SAM" id="MobiDB-lite"/>
    </source>
</evidence>
<dbReference type="AlphaFoldDB" id="A0A8H7CKX4"/>
<feature type="compositionally biased region" description="Low complexity" evidence="1">
    <location>
        <begin position="36"/>
        <end position="45"/>
    </location>
</feature>
<feature type="compositionally biased region" description="Pro residues" evidence="1">
    <location>
        <begin position="172"/>
        <end position="184"/>
    </location>
</feature>
<evidence type="ECO:0000313" key="2">
    <source>
        <dbReference type="EMBL" id="KAF7339747.1"/>
    </source>
</evidence>
<evidence type="ECO:0000313" key="3">
    <source>
        <dbReference type="Proteomes" id="UP000623467"/>
    </source>
</evidence>
<protein>
    <submittedName>
        <fullName evidence="2">Uncharacterized protein</fullName>
    </submittedName>
</protein>
<proteinExistence type="predicted"/>
<reference evidence="2" key="1">
    <citation type="submission" date="2020-05" db="EMBL/GenBank/DDBJ databases">
        <title>Mycena genomes resolve the evolution of fungal bioluminescence.</title>
        <authorList>
            <person name="Tsai I.J."/>
        </authorList>
    </citation>
    <scope>NUCLEOTIDE SEQUENCE</scope>
    <source>
        <strain evidence="2">160909Yilan</strain>
    </source>
</reference>
<dbReference type="EMBL" id="JACAZH010000031">
    <property type="protein sequence ID" value="KAF7339747.1"/>
    <property type="molecule type" value="Genomic_DNA"/>
</dbReference>
<keyword evidence="3" id="KW-1185">Reference proteome</keyword>
<dbReference type="Proteomes" id="UP000623467">
    <property type="component" value="Unassembled WGS sequence"/>
</dbReference>
<gene>
    <name evidence="2" type="ORF">MSAN_02190200</name>
</gene>
<name>A0A8H7CKX4_9AGAR</name>
<feature type="region of interest" description="Disordered" evidence="1">
    <location>
        <begin position="219"/>
        <end position="282"/>
    </location>
</feature>
<feature type="region of interest" description="Disordered" evidence="1">
    <location>
        <begin position="155"/>
        <end position="195"/>
    </location>
</feature>
<feature type="compositionally biased region" description="Low complexity" evidence="1">
    <location>
        <begin position="245"/>
        <end position="258"/>
    </location>
</feature>
<feature type="compositionally biased region" description="Polar residues" evidence="1">
    <location>
        <begin position="259"/>
        <end position="282"/>
    </location>
</feature>
<organism evidence="2 3">
    <name type="scientific">Mycena sanguinolenta</name>
    <dbReference type="NCBI Taxonomy" id="230812"/>
    <lineage>
        <taxon>Eukaryota</taxon>
        <taxon>Fungi</taxon>
        <taxon>Dikarya</taxon>
        <taxon>Basidiomycota</taxon>
        <taxon>Agaricomycotina</taxon>
        <taxon>Agaricomycetes</taxon>
        <taxon>Agaricomycetidae</taxon>
        <taxon>Agaricales</taxon>
        <taxon>Marasmiineae</taxon>
        <taxon>Mycenaceae</taxon>
        <taxon>Mycena</taxon>
    </lineage>
</organism>
<feature type="region of interest" description="Disordered" evidence="1">
    <location>
        <begin position="32"/>
        <end position="73"/>
    </location>
</feature>
<accession>A0A8H7CKX4</accession>
<sequence length="282" mass="30289">MLCEVGGRGNATADHTSIASSRMSLHDVTRAFQQVPSSSSSSLRPPISPPSTTAPVARPNPAPTPAYSYTLPPPPAQMMRPTYTAYSPLMSSPSTPMMYPMAPSPAPVPARMGINGMAVNGHSPLYGQPVWMAPPPPQNPMNGSMIRPLGSPYPQMMPYPSPGGSPMYAPQQPQPIQTPQPQPNGPRGRSMSSVMSPVMPHQNVMFQASPILMHTPPIPVGYMNMPPGGRGQTTGNHNGHPPMQPQQQHQPQQSPHQPNGHSMQHTPGYNPVPSTSFMRPQW</sequence>